<dbReference type="GO" id="GO:0016616">
    <property type="term" value="F:oxidoreductase activity, acting on the CH-OH group of donors, NAD or NADP as acceptor"/>
    <property type="evidence" value="ECO:0007669"/>
    <property type="project" value="TreeGrafter"/>
</dbReference>
<dbReference type="PATRIC" id="fig|1217629.3.peg.537"/>
<reference evidence="3 4" key="1">
    <citation type="submission" date="2013-02" db="EMBL/GenBank/DDBJ databases">
        <title>The Genome Sequence of Acinetobacter baumannii NIPH 80.</title>
        <authorList>
            <consortium name="The Broad Institute Genome Sequencing Platform"/>
            <consortium name="The Broad Institute Genome Sequencing Center for Infectious Disease"/>
            <person name="Cerqueira G."/>
            <person name="Feldgarden M."/>
            <person name="Courvalin P."/>
            <person name="Perichon B."/>
            <person name="Grillot-Courvalin C."/>
            <person name="Clermont D."/>
            <person name="Rocha E."/>
            <person name="Yoon E.-J."/>
            <person name="Nemec A."/>
            <person name="Walker B."/>
            <person name="Young S.K."/>
            <person name="Zeng Q."/>
            <person name="Gargeya S."/>
            <person name="Fitzgerald M."/>
            <person name="Haas B."/>
            <person name="Abouelleil A."/>
            <person name="Alvarado L."/>
            <person name="Arachchi H.M."/>
            <person name="Berlin A.M."/>
            <person name="Chapman S.B."/>
            <person name="Dewar J."/>
            <person name="Goldberg J."/>
            <person name="Griggs A."/>
            <person name="Gujja S."/>
            <person name="Hansen M."/>
            <person name="Howarth C."/>
            <person name="Imamovic A."/>
            <person name="Larimer J."/>
            <person name="McCowan C."/>
            <person name="Murphy C."/>
            <person name="Neiman D."/>
            <person name="Pearson M."/>
            <person name="Priest M."/>
            <person name="Roberts A."/>
            <person name="Saif S."/>
            <person name="Shea T."/>
            <person name="Sisk P."/>
            <person name="Sykes S."/>
            <person name="Wortman J."/>
            <person name="Nusbaum C."/>
            <person name="Birren B."/>
        </authorList>
    </citation>
    <scope>NUCLEOTIDE SEQUENCE [LARGE SCALE GENOMIC DNA]</scope>
    <source>
        <strain evidence="3 4">NIPH 80</strain>
    </source>
</reference>
<dbReference type="RefSeq" id="WP_005137508.1">
    <property type="nucleotide sequence ID" value="NZ_KB849943.1"/>
</dbReference>
<dbReference type="EMBL" id="APRE01000010">
    <property type="protein sequence ID" value="ENW76966.1"/>
    <property type="molecule type" value="Genomic_DNA"/>
</dbReference>
<evidence type="ECO:0008006" key="5">
    <source>
        <dbReference type="Google" id="ProtNLM"/>
    </source>
</evidence>
<sequence>MSKFPVALITGAASGIGQALAVAYAEQGICVVGGYFEKDPYDPKKTQELVKEAGGQCVMVPVDVTNSLSLDYAAKVAIDQFGRLDYAIANAGLLRQASLSEMTDELWNEMLNVDLTGVMRTFRSASKYMGNGGAMIAISSIAGGVYGWQNHAHYAASKAGVLGICRSLSVELAPQGIRCNAVIPGLIETPQSLDEKNSLGPKGLLEAGKKIPLGRVGRPEEVAKLVRFLTSSDASYITGQSVIVDGGLTVRWPD</sequence>
<name>N9LEJ8_ACIBA</name>
<dbReference type="Gene3D" id="3.40.50.720">
    <property type="entry name" value="NAD(P)-binding Rossmann-like Domain"/>
    <property type="match status" value="1"/>
</dbReference>
<evidence type="ECO:0000313" key="4">
    <source>
        <dbReference type="Proteomes" id="UP000013021"/>
    </source>
</evidence>
<dbReference type="FunFam" id="3.40.50.720:FF:000084">
    <property type="entry name" value="Short-chain dehydrogenase reductase"/>
    <property type="match status" value="1"/>
</dbReference>
<comment type="caution">
    <text evidence="3">The sequence shown here is derived from an EMBL/GenBank/DDBJ whole genome shotgun (WGS) entry which is preliminary data.</text>
</comment>
<accession>N9LEJ8</accession>
<dbReference type="InterPro" id="IPR036291">
    <property type="entry name" value="NAD(P)-bd_dom_sf"/>
</dbReference>
<dbReference type="PANTHER" id="PTHR42760">
    <property type="entry name" value="SHORT-CHAIN DEHYDROGENASES/REDUCTASES FAMILY MEMBER"/>
    <property type="match status" value="1"/>
</dbReference>
<dbReference type="PROSITE" id="PS00061">
    <property type="entry name" value="ADH_SHORT"/>
    <property type="match status" value="1"/>
</dbReference>
<proteinExistence type="inferred from homology"/>
<gene>
    <name evidence="3" type="ORF">F913_00562</name>
</gene>
<protein>
    <recommendedName>
        <fullName evidence="5">3-oxoacyl-[acyl-carrier-protein] reductase</fullName>
    </recommendedName>
</protein>
<comment type="similarity">
    <text evidence="1">Belongs to the short-chain dehydrogenases/reductases (SDR) family.</text>
</comment>
<organism evidence="3 4">
    <name type="scientific">Acinetobacter baumannii NIPH 80</name>
    <dbReference type="NCBI Taxonomy" id="1217629"/>
    <lineage>
        <taxon>Bacteria</taxon>
        <taxon>Pseudomonadati</taxon>
        <taxon>Pseudomonadota</taxon>
        <taxon>Gammaproteobacteria</taxon>
        <taxon>Moraxellales</taxon>
        <taxon>Moraxellaceae</taxon>
        <taxon>Acinetobacter</taxon>
        <taxon>Acinetobacter calcoaceticus/baumannii complex</taxon>
    </lineage>
</organism>
<dbReference type="GO" id="GO:0006633">
    <property type="term" value="P:fatty acid biosynthetic process"/>
    <property type="evidence" value="ECO:0007669"/>
    <property type="project" value="TreeGrafter"/>
</dbReference>
<dbReference type="GO" id="GO:0048038">
    <property type="term" value="F:quinone binding"/>
    <property type="evidence" value="ECO:0007669"/>
    <property type="project" value="TreeGrafter"/>
</dbReference>
<dbReference type="Proteomes" id="UP000013021">
    <property type="component" value="Unassembled WGS sequence"/>
</dbReference>
<dbReference type="PANTHER" id="PTHR42760:SF83">
    <property type="entry name" value="(3R)-3-HYDROXYACYL-COA DEHYDROGENASE"/>
    <property type="match status" value="1"/>
</dbReference>
<dbReference type="AlphaFoldDB" id="N9LEJ8"/>
<evidence type="ECO:0000256" key="1">
    <source>
        <dbReference type="ARBA" id="ARBA00006484"/>
    </source>
</evidence>
<evidence type="ECO:0000256" key="2">
    <source>
        <dbReference type="ARBA" id="ARBA00023002"/>
    </source>
</evidence>
<dbReference type="InterPro" id="IPR002347">
    <property type="entry name" value="SDR_fam"/>
</dbReference>
<dbReference type="HOGENOM" id="CLU_010194_1_0_6"/>
<evidence type="ECO:0000313" key="3">
    <source>
        <dbReference type="EMBL" id="ENW76966.1"/>
    </source>
</evidence>
<dbReference type="PRINTS" id="PR00080">
    <property type="entry name" value="SDRFAMILY"/>
</dbReference>
<dbReference type="InterPro" id="IPR020904">
    <property type="entry name" value="Sc_DH/Rdtase_CS"/>
</dbReference>
<dbReference type="PRINTS" id="PR00081">
    <property type="entry name" value="GDHRDH"/>
</dbReference>
<dbReference type="Pfam" id="PF13561">
    <property type="entry name" value="adh_short_C2"/>
    <property type="match status" value="1"/>
</dbReference>
<dbReference type="SUPFAM" id="SSF51735">
    <property type="entry name" value="NAD(P)-binding Rossmann-fold domains"/>
    <property type="match status" value="1"/>
</dbReference>
<keyword evidence="2" id="KW-0560">Oxidoreductase</keyword>